<keyword evidence="2" id="KW-1185">Reference proteome</keyword>
<proteinExistence type="predicted"/>
<protein>
    <submittedName>
        <fullName evidence="1">Uncharacterized protein</fullName>
    </submittedName>
</protein>
<dbReference type="PATRIC" id="fig|48936.3.peg.2585"/>
<sequence length="42" mass="4379">MQSEGIHAGAKEKGADVARHPLQGHQAVDQIVVVTIGVFGRA</sequence>
<dbReference type="AlphaFoldDB" id="A0A0B8ZQZ4"/>
<gene>
    <name evidence="1" type="ORF">NJ75_02579</name>
</gene>
<organism evidence="1 2">
    <name type="scientific">Novosphingobium subterraneum</name>
    <dbReference type="NCBI Taxonomy" id="48936"/>
    <lineage>
        <taxon>Bacteria</taxon>
        <taxon>Pseudomonadati</taxon>
        <taxon>Pseudomonadota</taxon>
        <taxon>Alphaproteobacteria</taxon>
        <taxon>Sphingomonadales</taxon>
        <taxon>Sphingomonadaceae</taxon>
        <taxon>Novosphingobium</taxon>
    </lineage>
</organism>
<dbReference type="Proteomes" id="UP000031338">
    <property type="component" value="Unassembled WGS sequence"/>
</dbReference>
<accession>A0A0B8ZQZ4</accession>
<name>A0A0B8ZQZ4_9SPHN</name>
<reference evidence="1 2" key="1">
    <citation type="submission" date="2014-10" db="EMBL/GenBank/DDBJ databases">
        <title>Draft genome sequence of Novosphingobium subterraneum DSM 12447.</title>
        <authorList>
            <person name="Gan H.M."/>
            <person name="Gan H.Y."/>
            <person name="Savka M.A."/>
        </authorList>
    </citation>
    <scope>NUCLEOTIDE SEQUENCE [LARGE SCALE GENOMIC DNA]</scope>
    <source>
        <strain evidence="1 2">DSM 12447</strain>
    </source>
</reference>
<evidence type="ECO:0000313" key="1">
    <source>
        <dbReference type="EMBL" id="KHS45560.1"/>
    </source>
</evidence>
<dbReference type="EMBL" id="JRVC01000012">
    <property type="protein sequence ID" value="KHS45560.1"/>
    <property type="molecule type" value="Genomic_DNA"/>
</dbReference>
<evidence type="ECO:0000313" key="2">
    <source>
        <dbReference type="Proteomes" id="UP000031338"/>
    </source>
</evidence>
<comment type="caution">
    <text evidence="1">The sequence shown here is derived from an EMBL/GenBank/DDBJ whole genome shotgun (WGS) entry which is preliminary data.</text>
</comment>